<keyword evidence="1" id="KW-0689">Ribosomal protein</keyword>
<dbReference type="Proteomes" id="UP000188268">
    <property type="component" value="Unassembled WGS sequence"/>
</dbReference>
<dbReference type="AlphaFoldDB" id="A0A1R3KG59"/>
<proteinExistence type="predicted"/>
<evidence type="ECO:0000313" key="1">
    <source>
        <dbReference type="EMBL" id="OMP06087.1"/>
    </source>
</evidence>
<protein>
    <submittedName>
        <fullName evidence="1">Ribosomal protein L24e-related protein</fullName>
    </submittedName>
</protein>
<dbReference type="EMBL" id="AWWV01005052">
    <property type="protein sequence ID" value="OMP06087.1"/>
    <property type="molecule type" value="Genomic_DNA"/>
</dbReference>
<gene>
    <name evidence="1" type="ORF">CCACVL1_01711</name>
</gene>
<dbReference type="GO" id="GO:0005840">
    <property type="term" value="C:ribosome"/>
    <property type="evidence" value="ECO:0007669"/>
    <property type="project" value="UniProtKB-KW"/>
</dbReference>
<comment type="caution">
    <text evidence="1">The sequence shown here is derived from an EMBL/GenBank/DDBJ whole genome shotgun (WGS) entry which is preliminary data.</text>
</comment>
<sequence length="34" mass="3964">FNDAKIDLRKGIRFVRADSQAILHPFFANSKCKR</sequence>
<organism evidence="1 2">
    <name type="scientific">Corchorus capsularis</name>
    <name type="common">Jute</name>
    <dbReference type="NCBI Taxonomy" id="210143"/>
    <lineage>
        <taxon>Eukaryota</taxon>
        <taxon>Viridiplantae</taxon>
        <taxon>Streptophyta</taxon>
        <taxon>Embryophyta</taxon>
        <taxon>Tracheophyta</taxon>
        <taxon>Spermatophyta</taxon>
        <taxon>Magnoliopsida</taxon>
        <taxon>eudicotyledons</taxon>
        <taxon>Gunneridae</taxon>
        <taxon>Pentapetalae</taxon>
        <taxon>rosids</taxon>
        <taxon>malvids</taxon>
        <taxon>Malvales</taxon>
        <taxon>Malvaceae</taxon>
        <taxon>Grewioideae</taxon>
        <taxon>Apeibeae</taxon>
        <taxon>Corchorus</taxon>
    </lineage>
</organism>
<evidence type="ECO:0000313" key="2">
    <source>
        <dbReference type="Proteomes" id="UP000188268"/>
    </source>
</evidence>
<reference evidence="1 2" key="1">
    <citation type="submission" date="2013-09" db="EMBL/GenBank/DDBJ databases">
        <title>Corchorus capsularis genome sequencing.</title>
        <authorList>
            <person name="Alam M."/>
            <person name="Haque M.S."/>
            <person name="Islam M.S."/>
            <person name="Emdad E.M."/>
            <person name="Islam M.M."/>
            <person name="Ahmed B."/>
            <person name="Halim A."/>
            <person name="Hossen Q.M.M."/>
            <person name="Hossain M.Z."/>
            <person name="Ahmed R."/>
            <person name="Khan M.M."/>
            <person name="Islam R."/>
            <person name="Rashid M.M."/>
            <person name="Khan S.A."/>
            <person name="Rahman M.S."/>
            <person name="Alam M."/>
        </authorList>
    </citation>
    <scope>NUCLEOTIDE SEQUENCE [LARGE SCALE GENOMIC DNA]</scope>
    <source>
        <strain evidence="2">cv. CVL-1</strain>
        <tissue evidence="1">Whole seedling</tissue>
    </source>
</reference>
<keyword evidence="2" id="KW-1185">Reference proteome</keyword>
<accession>A0A1R3KG59</accession>
<dbReference type="Gramene" id="OMP06087">
    <property type="protein sequence ID" value="OMP06087"/>
    <property type="gene ID" value="CCACVL1_01711"/>
</dbReference>
<feature type="non-terminal residue" evidence="1">
    <location>
        <position position="1"/>
    </location>
</feature>
<keyword evidence="1" id="KW-0687">Ribonucleoprotein</keyword>
<name>A0A1R3KG59_COCAP</name>